<dbReference type="InterPro" id="IPR023165">
    <property type="entry name" value="rRNA_Ade_diMease-like_C"/>
</dbReference>
<evidence type="ECO:0000256" key="6">
    <source>
        <dbReference type="ARBA" id="ARBA00022884"/>
    </source>
</evidence>
<dbReference type="FunFam" id="3.40.50.150:FF:000023">
    <property type="entry name" value="Ribosomal RNA small subunit methyltransferase A"/>
    <property type="match status" value="1"/>
</dbReference>
<dbReference type="PANTHER" id="PTHR11727:SF7">
    <property type="entry name" value="DIMETHYLADENOSINE TRANSFERASE-RELATED"/>
    <property type="match status" value="1"/>
</dbReference>
<dbReference type="STRING" id="573063.Metin_0393"/>
<organism evidence="10 11">
    <name type="scientific">Methanocaldococcus infernus (strain DSM 11812 / JCM 15783 / ME)</name>
    <dbReference type="NCBI Taxonomy" id="573063"/>
    <lineage>
        <taxon>Archaea</taxon>
        <taxon>Methanobacteriati</taxon>
        <taxon>Methanobacteriota</taxon>
        <taxon>Methanomada group</taxon>
        <taxon>Methanococci</taxon>
        <taxon>Methanococcales</taxon>
        <taxon>Methanocaldococcaceae</taxon>
        <taxon>Methanocaldococcus</taxon>
    </lineage>
</organism>
<gene>
    <name evidence="7" type="primary">rsmA</name>
    <name evidence="7" type="synonym">ksgA</name>
    <name evidence="10" type="ordered locus">Metin_0393</name>
</gene>
<dbReference type="HAMAP" id="MF_00607">
    <property type="entry name" value="16SrRNA_methyltr_A"/>
    <property type="match status" value="1"/>
</dbReference>
<keyword evidence="4 7" id="KW-0808">Transferase</keyword>
<dbReference type="InterPro" id="IPR029063">
    <property type="entry name" value="SAM-dependent_MTases_sf"/>
</dbReference>
<feature type="binding site" evidence="7 8">
    <location>
        <position position="101"/>
    </location>
    <ligand>
        <name>S-adenosyl-L-methionine</name>
        <dbReference type="ChEBI" id="CHEBI:59789"/>
    </ligand>
</feature>
<evidence type="ECO:0000313" key="11">
    <source>
        <dbReference type="Proteomes" id="UP000002061"/>
    </source>
</evidence>
<dbReference type="EC" id="2.1.1.-" evidence="7"/>
<keyword evidence="5 7" id="KW-0949">S-adenosyl-L-methionine</keyword>
<keyword evidence="3 7" id="KW-0489">Methyltransferase</keyword>
<evidence type="ECO:0000313" key="10">
    <source>
        <dbReference type="EMBL" id="ADG13063.1"/>
    </source>
</evidence>
<comment type="similarity">
    <text evidence="7">Belongs to the class I-like SAM-binding methyltransferase superfamily. rRNA adenine N(6)-methyltransferase family. RsmA subfamily.</text>
</comment>
<feature type="binding site" evidence="7 8">
    <location>
        <position position="13"/>
    </location>
    <ligand>
        <name>S-adenosyl-L-methionine</name>
        <dbReference type="ChEBI" id="CHEBI:59789"/>
    </ligand>
</feature>
<dbReference type="Proteomes" id="UP000002061">
    <property type="component" value="Chromosome"/>
</dbReference>
<evidence type="ECO:0000256" key="7">
    <source>
        <dbReference type="HAMAP-Rule" id="MF_00607"/>
    </source>
</evidence>
<evidence type="ECO:0000256" key="4">
    <source>
        <dbReference type="ARBA" id="ARBA00022679"/>
    </source>
</evidence>
<feature type="binding site" evidence="7 8">
    <location>
        <position position="84"/>
    </location>
    <ligand>
        <name>S-adenosyl-L-methionine</name>
        <dbReference type="ChEBI" id="CHEBI:59789"/>
    </ligand>
</feature>
<dbReference type="Pfam" id="PF00398">
    <property type="entry name" value="RrnaAD"/>
    <property type="match status" value="1"/>
</dbReference>
<dbReference type="GO" id="GO:0005737">
    <property type="term" value="C:cytoplasm"/>
    <property type="evidence" value="ECO:0007669"/>
    <property type="project" value="UniProtKB-SubCell"/>
</dbReference>
<dbReference type="InterPro" id="IPR011530">
    <property type="entry name" value="rRNA_adenine_dimethylase"/>
</dbReference>
<proteinExistence type="inferred from homology"/>
<keyword evidence="6 7" id="KW-0694">RNA-binding</keyword>
<dbReference type="KEGG" id="mif:Metin_0393"/>
<feature type="binding site" evidence="7 8">
    <location>
        <position position="38"/>
    </location>
    <ligand>
        <name>S-adenosyl-L-methionine</name>
        <dbReference type="ChEBI" id="CHEBI:59789"/>
    </ligand>
</feature>
<evidence type="ECO:0000259" key="9">
    <source>
        <dbReference type="SMART" id="SM00650"/>
    </source>
</evidence>
<dbReference type="GO" id="GO:0003723">
    <property type="term" value="F:RNA binding"/>
    <property type="evidence" value="ECO:0007669"/>
    <property type="project" value="UniProtKB-UniRule"/>
</dbReference>
<dbReference type="RefSeq" id="WP_013099809.1">
    <property type="nucleotide sequence ID" value="NC_014122.1"/>
</dbReference>
<keyword evidence="11" id="KW-1185">Reference proteome</keyword>
<feature type="domain" description="Ribosomal RNA adenine methylase transferase N-terminal" evidence="9">
    <location>
        <begin position="18"/>
        <end position="184"/>
    </location>
</feature>
<dbReference type="OrthoDB" id="9883at2157"/>
<dbReference type="SUPFAM" id="SSF53335">
    <property type="entry name" value="S-adenosyl-L-methionine-dependent methyltransferases"/>
    <property type="match status" value="1"/>
</dbReference>
<dbReference type="GeneID" id="9131397"/>
<dbReference type="NCBIfam" id="TIGR00755">
    <property type="entry name" value="ksgA"/>
    <property type="match status" value="1"/>
</dbReference>
<evidence type="ECO:0000256" key="1">
    <source>
        <dbReference type="ARBA" id="ARBA00022490"/>
    </source>
</evidence>
<dbReference type="EMBL" id="CP002009">
    <property type="protein sequence ID" value="ADG13063.1"/>
    <property type="molecule type" value="Genomic_DNA"/>
</dbReference>
<dbReference type="Gene3D" id="3.40.50.150">
    <property type="entry name" value="Vaccinia Virus protein VP39"/>
    <property type="match status" value="1"/>
</dbReference>
<dbReference type="InterPro" id="IPR001737">
    <property type="entry name" value="KsgA/Erm"/>
</dbReference>
<comment type="function">
    <text evidence="7">Specifically dimethylates two adjacent adenosines in the loop of a conserved hairpin near the 3'-end of 16S rRNA in the 30S particle. May play a critical role in biogenesis of 30S subunits.</text>
</comment>
<dbReference type="PROSITE" id="PS01131">
    <property type="entry name" value="RRNA_A_DIMETH"/>
    <property type="match status" value="1"/>
</dbReference>
<keyword evidence="2 7" id="KW-0698">rRNA processing</keyword>
<dbReference type="PROSITE" id="PS51689">
    <property type="entry name" value="SAM_RNA_A_N6_MT"/>
    <property type="match status" value="1"/>
</dbReference>
<protein>
    <recommendedName>
        <fullName evidence="7">Probable ribosomal RNA small subunit methyltransferase A</fullName>
        <ecNumber evidence="7">2.1.1.-</ecNumber>
    </recommendedName>
    <alternativeName>
        <fullName evidence="7">16S rRNA dimethyladenosine transferase</fullName>
    </alternativeName>
    <alternativeName>
        <fullName evidence="7">16S rRNA dimethylase</fullName>
    </alternativeName>
    <alternativeName>
        <fullName evidence="7">S-adenosylmethionine-6-N',N'-adenosyl(rRNA) dimethyltransferase</fullName>
    </alternativeName>
</protein>
<evidence type="ECO:0000256" key="3">
    <source>
        <dbReference type="ARBA" id="ARBA00022603"/>
    </source>
</evidence>
<dbReference type="PANTHER" id="PTHR11727">
    <property type="entry name" value="DIMETHYLADENOSINE TRANSFERASE"/>
    <property type="match status" value="1"/>
</dbReference>
<dbReference type="CDD" id="cd02440">
    <property type="entry name" value="AdoMet_MTases"/>
    <property type="match status" value="1"/>
</dbReference>
<comment type="subcellular location">
    <subcellularLocation>
        <location evidence="7">Cytoplasm</location>
    </subcellularLocation>
</comment>
<evidence type="ECO:0000256" key="5">
    <source>
        <dbReference type="ARBA" id="ARBA00022691"/>
    </source>
</evidence>
<name>D5VR60_METIM</name>
<evidence type="ECO:0000256" key="2">
    <source>
        <dbReference type="ARBA" id="ARBA00022552"/>
    </source>
</evidence>
<feature type="binding site" evidence="7 8">
    <location>
        <position position="11"/>
    </location>
    <ligand>
        <name>S-adenosyl-L-methionine</name>
        <dbReference type="ChEBI" id="CHEBI:59789"/>
    </ligand>
</feature>
<dbReference type="SMART" id="SM00650">
    <property type="entry name" value="rADc"/>
    <property type="match status" value="1"/>
</dbReference>
<accession>D5VR60</accession>
<evidence type="ECO:0000256" key="8">
    <source>
        <dbReference type="PROSITE-ProRule" id="PRU01026"/>
    </source>
</evidence>
<keyword evidence="1 7" id="KW-0963">Cytoplasm</keyword>
<dbReference type="eggNOG" id="arCOG04131">
    <property type="taxonomic scope" value="Archaea"/>
</dbReference>
<dbReference type="GO" id="GO:0000179">
    <property type="term" value="F:rRNA (adenine-N6,N6-)-dimethyltransferase activity"/>
    <property type="evidence" value="ECO:0007669"/>
    <property type="project" value="UniProtKB-UniRule"/>
</dbReference>
<dbReference type="HOGENOM" id="CLU_041220_0_2_2"/>
<reference evidence="10" key="1">
    <citation type="submission" date="2010-04" db="EMBL/GenBank/DDBJ databases">
        <title>Complete sequence of Methanocaldococcus infernus ME.</title>
        <authorList>
            <consortium name="US DOE Joint Genome Institute"/>
            <person name="Lucas S."/>
            <person name="Copeland A."/>
            <person name="Lapidus A."/>
            <person name="Cheng J.-F."/>
            <person name="Bruce D."/>
            <person name="Goodwin L."/>
            <person name="Pitluck S."/>
            <person name="Munk A.C."/>
            <person name="Detter J.C."/>
            <person name="Han C."/>
            <person name="Tapia R."/>
            <person name="Land M."/>
            <person name="Hauser L."/>
            <person name="Kyrpides N."/>
            <person name="Mikhailova N."/>
            <person name="Sieprawska-Lupa M."/>
            <person name="Whitman W.B."/>
            <person name="Woyke T."/>
        </authorList>
    </citation>
    <scope>NUCLEOTIDE SEQUENCE [LARGE SCALE GENOMIC DNA]</scope>
    <source>
        <strain evidence="10">ME</strain>
    </source>
</reference>
<dbReference type="InterPro" id="IPR020596">
    <property type="entry name" value="rRNA_Ade_Mease_Trfase_CS"/>
</dbReference>
<dbReference type="AlphaFoldDB" id="D5VR60"/>
<sequence length="269" mass="31211">MHKYKKSLGQHFLVDKNFVYKAIEGANLKEDDKVLEIGLGKGILTEELCKRAKKVYVIEIDKNLESFANSLINKYKNLNIIWDDALKVNLKEIDYNKVVANLPYQISSPITFKLLDRGFDLSVLMYQLEFAKRMIAKEGTKDYGRLSVSLQAQANAEILCKVPPSAFYPRPKVWSALVKIEPHNKYKILNKEFFNNLVRGAFQHRNKFLKKALILSSSELGLSREELKKILEDIEDKTLEKKVFKVSVEEFVNLSNKLYEYIKERNRKG</sequence>
<feature type="binding site" evidence="7 8">
    <location>
        <position position="59"/>
    </location>
    <ligand>
        <name>S-adenosyl-L-methionine</name>
        <dbReference type="ChEBI" id="CHEBI:59789"/>
    </ligand>
</feature>
<dbReference type="InterPro" id="IPR020598">
    <property type="entry name" value="rRNA_Ade_methylase_Trfase_N"/>
</dbReference>
<dbReference type="Gene3D" id="1.10.8.100">
    <property type="entry name" value="Ribosomal RNA adenine dimethylase-like, domain 2"/>
    <property type="match status" value="1"/>
</dbReference>